<evidence type="ECO:0000256" key="4">
    <source>
        <dbReference type="ARBA" id="ARBA00022568"/>
    </source>
</evidence>
<dbReference type="GO" id="GO:0005262">
    <property type="term" value="F:calcium channel activity"/>
    <property type="evidence" value="ECO:0007669"/>
    <property type="project" value="UniProtKB-KW"/>
</dbReference>
<gene>
    <name evidence="14" type="ORF">SBAD_LOCUS10786</name>
</gene>
<evidence type="ECO:0000313" key="15">
    <source>
        <dbReference type="Proteomes" id="UP000270296"/>
    </source>
</evidence>
<reference evidence="16" key="1">
    <citation type="submission" date="2016-06" db="UniProtKB">
        <authorList>
            <consortium name="WormBaseParasite"/>
        </authorList>
    </citation>
    <scope>IDENTIFICATION</scope>
</reference>
<proteinExistence type="inferred from homology"/>
<evidence type="ECO:0000256" key="12">
    <source>
        <dbReference type="ARBA" id="ARBA00046506"/>
    </source>
</evidence>
<name>A0A183J4I8_9BILA</name>
<evidence type="ECO:0000256" key="11">
    <source>
        <dbReference type="ARBA" id="ARBA00034111"/>
    </source>
</evidence>
<comment type="subunit">
    <text evidence="12">Homomultimer. Associates with the dally/ magu complex.</text>
</comment>
<dbReference type="OrthoDB" id="9934994at2759"/>
<keyword evidence="10" id="KW-0968">Cytoplasmic vesicle</keyword>
<dbReference type="EMBL" id="UZAM01014569">
    <property type="protein sequence ID" value="VDP34662.1"/>
    <property type="molecule type" value="Genomic_DNA"/>
</dbReference>
<keyword evidence="5" id="KW-0407">Ion channel</keyword>
<comment type="similarity">
    <text evidence="2">Belongs to the calcium channel flower family.</text>
</comment>
<dbReference type="Proteomes" id="UP000270296">
    <property type="component" value="Unassembled WGS sequence"/>
</dbReference>
<sequence>MDQKSAQKPSDESPGWWLKFLARTVGTFGGLMAVALGLFACISFHALCLVAGLTQMYMFGRGWFRVLESICHFRVIGLFVVAMEAPCFCPCLDFIDRIGSFSEAQPHWRKTLIYGMYGEGFAVSIIPVLLCLELSTFFGCVLIFITAMLYGIMALGKKAGLPTMMARASAKNDQMEINLVTRDKDPAAVT</sequence>
<evidence type="ECO:0000256" key="8">
    <source>
        <dbReference type="ARBA" id="ARBA00023136"/>
    </source>
</evidence>
<evidence type="ECO:0000256" key="2">
    <source>
        <dbReference type="ARBA" id="ARBA00010023"/>
    </source>
</evidence>
<keyword evidence="4" id="KW-0406">Ion transport</keyword>
<dbReference type="GO" id="GO:0030672">
    <property type="term" value="C:synaptic vesicle membrane"/>
    <property type="evidence" value="ECO:0007669"/>
    <property type="project" value="UniProtKB-SubCell"/>
</dbReference>
<keyword evidence="4" id="KW-0813">Transport</keyword>
<dbReference type="Pfam" id="PF10233">
    <property type="entry name" value="Cg6151-P"/>
    <property type="match status" value="1"/>
</dbReference>
<evidence type="ECO:0000313" key="14">
    <source>
        <dbReference type="EMBL" id="VDP34662.1"/>
    </source>
</evidence>
<keyword evidence="9" id="KW-0966">Cell projection</keyword>
<feature type="transmembrane region" description="Helical" evidence="13">
    <location>
        <begin position="112"/>
        <end position="130"/>
    </location>
</feature>
<feature type="transmembrane region" description="Helical" evidence="13">
    <location>
        <begin position="136"/>
        <end position="155"/>
    </location>
</feature>
<dbReference type="GO" id="GO:0042734">
    <property type="term" value="C:presynaptic membrane"/>
    <property type="evidence" value="ECO:0007669"/>
    <property type="project" value="UniProtKB-SubCell"/>
</dbReference>
<organism evidence="16">
    <name type="scientific">Soboliphyme baturini</name>
    <dbReference type="NCBI Taxonomy" id="241478"/>
    <lineage>
        <taxon>Eukaryota</taxon>
        <taxon>Metazoa</taxon>
        <taxon>Ecdysozoa</taxon>
        <taxon>Nematoda</taxon>
        <taxon>Enoplea</taxon>
        <taxon>Dorylaimia</taxon>
        <taxon>Dioctophymatida</taxon>
        <taxon>Dioctophymatoidea</taxon>
        <taxon>Soboliphymatidae</taxon>
        <taxon>Soboliphyme</taxon>
    </lineage>
</organism>
<evidence type="ECO:0000256" key="6">
    <source>
        <dbReference type="ARBA" id="ARBA00022692"/>
    </source>
</evidence>
<dbReference type="WBParaSite" id="SBAD_0001116201-mRNA-1">
    <property type="protein sequence ID" value="SBAD_0001116201-mRNA-1"/>
    <property type="gene ID" value="SBAD_0001116201"/>
</dbReference>
<accession>A0A183J4I8</accession>
<evidence type="ECO:0000256" key="1">
    <source>
        <dbReference type="ARBA" id="ARBA00004644"/>
    </source>
</evidence>
<dbReference type="AlphaFoldDB" id="A0A183J4I8"/>
<keyword evidence="4" id="KW-0106">Calcium</keyword>
<reference evidence="14 15" key="2">
    <citation type="submission" date="2018-11" db="EMBL/GenBank/DDBJ databases">
        <authorList>
            <consortium name="Pathogen Informatics"/>
        </authorList>
    </citation>
    <scope>NUCLEOTIDE SEQUENCE [LARGE SCALE GENOMIC DNA]</scope>
</reference>
<keyword evidence="5" id="KW-0107">Calcium channel</keyword>
<keyword evidence="8 13" id="KW-0472">Membrane</keyword>
<feature type="transmembrane region" description="Helical" evidence="13">
    <location>
        <begin position="20"/>
        <end position="53"/>
    </location>
</feature>
<keyword evidence="4" id="KW-0109">Calcium transport</keyword>
<dbReference type="PANTHER" id="PTHR13314:SF2">
    <property type="entry name" value="CALCIUM CHANNEL FLOWER HOMOLOG"/>
    <property type="match status" value="1"/>
</dbReference>
<keyword evidence="7 13" id="KW-1133">Transmembrane helix</keyword>
<evidence type="ECO:0000256" key="13">
    <source>
        <dbReference type="SAM" id="Phobius"/>
    </source>
</evidence>
<dbReference type="InterPro" id="IPR019365">
    <property type="entry name" value="TVP18/Ca-channel_flower"/>
</dbReference>
<dbReference type="GO" id="GO:0016192">
    <property type="term" value="P:vesicle-mediated transport"/>
    <property type="evidence" value="ECO:0007669"/>
    <property type="project" value="TreeGrafter"/>
</dbReference>
<evidence type="ECO:0000256" key="7">
    <source>
        <dbReference type="ARBA" id="ARBA00022989"/>
    </source>
</evidence>
<dbReference type="SMART" id="SM01077">
    <property type="entry name" value="Cg6151-P"/>
    <property type="match status" value="1"/>
</dbReference>
<keyword evidence="6 13" id="KW-0812">Transmembrane</keyword>
<dbReference type="PANTHER" id="PTHR13314">
    <property type="entry name" value="CALCIUM CHANNEL FLOWER HOMOLOG"/>
    <property type="match status" value="1"/>
</dbReference>
<comment type="subcellular location">
    <subcellularLocation>
        <location evidence="1">Cytoplasmic vesicle</location>
        <location evidence="1">Secretory vesicle</location>
        <location evidence="1">Synaptic vesicle membrane</location>
        <topology evidence="1">Multi-pass membrane protein</topology>
    </subcellularLocation>
    <subcellularLocation>
        <location evidence="11">Presynaptic cell membrane</location>
    </subcellularLocation>
</comment>
<evidence type="ECO:0000256" key="10">
    <source>
        <dbReference type="ARBA" id="ARBA00023329"/>
    </source>
</evidence>
<evidence type="ECO:0000256" key="3">
    <source>
        <dbReference type="ARBA" id="ARBA00016120"/>
    </source>
</evidence>
<keyword evidence="15" id="KW-1185">Reference proteome</keyword>
<evidence type="ECO:0000313" key="16">
    <source>
        <dbReference type="WBParaSite" id="SBAD_0001116201-mRNA-1"/>
    </source>
</evidence>
<evidence type="ECO:0000256" key="9">
    <source>
        <dbReference type="ARBA" id="ARBA00023273"/>
    </source>
</evidence>
<protein>
    <recommendedName>
        <fullName evidence="3">Calcium channel flower</fullName>
    </recommendedName>
</protein>
<evidence type="ECO:0000256" key="5">
    <source>
        <dbReference type="ARBA" id="ARBA00022673"/>
    </source>
</evidence>